<feature type="compositionally biased region" description="Polar residues" evidence="1">
    <location>
        <begin position="301"/>
        <end position="324"/>
    </location>
</feature>
<dbReference type="OrthoDB" id="2690066at2759"/>
<dbReference type="EMBL" id="JABBWD010000004">
    <property type="protein sequence ID" value="KAG1782183.1"/>
    <property type="molecule type" value="Genomic_DNA"/>
</dbReference>
<feature type="compositionally biased region" description="Basic residues" evidence="1">
    <location>
        <begin position="249"/>
        <end position="266"/>
    </location>
</feature>
<evidence type="ECO:0000256" key="1">
    <source>
        <dbReference type="SAM" id="MobiDB-lite"/>
    </source>
</evidence>
<feature type="compositionally biased region" description="Basic residues" evidence="1">
    <location>
        <begin position="202"/>
        <end position="214"/>
    </location>
</feature>
<feature type="compositionally biased region" description="Low complexity" evidence="1">
    <location>
        <begin position="474"/>
        <end position="490"/>
    </location>
</feature>
<sequence length="791" mass="84773">MSHTIPQVRRRPTKRSPSGARPDSNVVRASVFETALELGIHNSTVANWIFNSPLPEEVEESEDIPLETEAEETLTPALTFGSHTASDESSTTSSPQNNVASARQIHMHKPSVFEPPHVHFNDFTSAQLVLSLPPLSAPVIERERLGSMSNSSGKPSNDLGHQSSEDIAHQTDRKCATPSSAKSEAGYMSDGQNLSDSAGLKKSGKLKGKGKKGKPLMLDLRPGYDEAPGYSSDGGYLSASSNKSQGKSSKGKSRAMAFFRRKPKKQRASDEEDDNYIPPVPAMPPMAVPSSPRPLKHLVATPSSPTRSGFTPLTLNFNTSTRASSPVLHSRRDRVSPPLARVATPSPTPPRPSEQTVNSMPSPSPSPSPVPPSTSAPALPSMLISQPPIPNTPFSAVSPPVSQAPATPVRSSPIASPRHITIRPAAPPPTQPLPQPPPSPMPSTPSRRAPGPPPTQALPPVPARPLPMPPSTPTTPSRRLPPFRPVVVPGPTAPLVPRRNPQAQPRVLFSPRPQPSHSASDSVVPQYTHGNGEASPRRYQSHSAVPSDDSSETHPSRHGGMVRRQYSEMPPPPFLQRRMHGVQGSPRHPPPDSPLPQVPNVRPMHPPAFPSKFHEHFSSVSSMGYTSPALLTPRSTSRSGSSSGPSVRSIRSSNAPSVSTSDSHGHSSRHSGGVVDTRPETRSSSRSETSYGKQITASIAYSHSHSSMIDTRSEVSASVYDERSSTYDEEGGNDPKDAQADDEKDDDASFYPSDEKTAGRRTMYLVENGQALDEDGDVFPPPLPPPVGRYF</sequence>
<feature type="compositionally biased region" description="Low complexity" evidence="1">
    <location>
        <begin position="238"/>
        <end position="248"/>
    </location>
</feature>
<dbReference type="AlphaFoldDB" id="A0A9P7A4B8"/>
<feature type="compositionally biased region" description="Pro residues" evidence="1">
    <location>
        <begin position="587"/>
        <end position="597"/>
    </location>
</feature>
<feature type="compositionally biased region" description="Pro residues" evidence="1">
    <location>
        <begin position="278"/>
        <end position="287"/>
    </location>
</feature>
<feature type="region of interest" description="Disordered" evidence="1">
    <location>
        <begin position="1"/>
        <end position="25"/>
    </location>
</feature>
<feature type="compositionally biased region" description="Polar residues" evidence="1">
    <location>
        <begin position="515"/>
        <end position="529"/>
    </location>
</feature>
<comment type="caution">
    <text evidence="2">The sequence shown here is derived from an EMBL/GenBank/DDBJ whole genome shotgun (WGS) entry which is preliminary data.</text>
</comment>
<feature type="compositionally biased region" description="Polar residues" evidence="1">
    <location>
        <begin position="392"/>
        <end position="414"/>
    </location>
</feature>
<feature type="compositionally biased region" description="Pro residues" evidence="1">
    <location>
        <begin position="450"/>
        <end position="473"/>
    </location>
</feature>
<feature type="compositionally biased region" description="Polar residues" evidence="1">
    <location>
        <begin position="691"/>
        <end position="716"/>
    </location>
</feature>
<dbReference type="Proteomes" id="UP000714275">
    <property type="component" value="Unassembled WGS sequence"/>
</dbReference>
<feature type="compositionally biased region" description="Pro residues" evidence="1">
    <location>
        <begin position="362"/>
        <end position="374"/>
    </location>
</feature>
<proteinExistence type="predicted"/>
<feature type="region of interest" description="Disordered" evidence="1">
    <location>
        <begin position="146"/>
        <end position="791"/>
    </location>
</feature>
<feature type="compositionally biased region" description="Low complexity" evidence="1">
    <location>
        <begin position="632"/>
        <end position="662"/>
    </location>
</feature>
<dbReference type="PRINTS" id="PR01217">
    <property type="entry name" value="PRICHEXTENSN"/>
</dbReference>
<reference evidence="2" key="1">
    <citation type="journal article" date="2020" name="New Phytol.">
        <title>Comparative genomics reveals dynamic genome evolution in host specialist ectomycorrhizal fungi.</title>
        <authorList>
            <person name="Lofgren L.A."/>
            <person name="Nguyen N.H."/>
            <person name="Vilgalys R."/>
            <person name="Ruytinx J."/>
            <person name="Liao H.L."/>
            <person name="Branco S."/>
            <person name="Kuo A."/>
            <person name="LaButti K."/>
            <person name="Lipzen A."/>
            <person name="Andreopoulos W."/>
            <person name="Pangilinan J."/>
            <person name="Riley R."/>
            <person name="Hundley H."/>
            <person name="Na H."/>
            <person name="Barry K."/>
            <person name="Grigoriev I.V."/>
            <person name="Stajich J.E."/>
            <person name="Kennedy P.G."/>
        </authorList>
    </citation>
    <scope>NUCLEOTIDE SEQUENCE</scope>
    <source>
        <strain evidence="2">DOB743</strain>
    </source>
</reference>
<protein>
    <submittedName>
        <fullName evidence="2">Uncharacterized protein</fullName>
    </submittedName>
</protein>
<feature type="compositionally biased region" description="Pro residues" evidence="1">
    <location>
        <begin position="425"/>
        <end position="443"/>
    </location>
</feature>
<gene>
    <name evidence="2" type="ORF">EV702DRAFT_512136</name>
</gene>
<feature type="region of interest" description="Disordered" evidence="1">
    <location>
        <begin position="81"/>
        <end position="101"/>
    </location>
</feature>
<accession>A0A9P7A4B8</accession>
<name>A0A9P7A4B8_9AGAM</name>
<feature type="compositionally biased region" description="Pro residues" evidence="1">
    <location>
        <begin position="779"/>
        <end position="791"/>
    </location>
</feature>
<keyword evidence="3" id="KW-1185">Reference proteome</keyword>
<organism evidence="2 3">
    <name type="scientific">Suillus placidus</name>
    <dbReference type="NCBI Taxonomy" id="48579"/>
    <lineage>
        <taxon>Eukaryota</taxon>
        <taxon>Fungi</taxon>
        <taxon>Dikarya</taxon>
        <taxon>Basidiomycota</taxon>
        <taxon>Agaricomycotina</taxon>
        <taxon>Agaricomycetes</taxon>
        <taxon>Agaricomycetidae</taxon>
        <taxon>Boletales</taxon>
        <taxon>Suillineae</taxon>
        <taxon>Suillaceae</taxon>
        <taxon>Suillus</taxon>
    </lineage>
</organism>
<evidence type="ECO:0000313" key="2">
    <source>
        <dbReference type="EMBL" id="KAG1782183.1"/>
    </source>
</evidence>
<evidence type="ECO:0000313" key="3">
    <source>
        <dbReference type="Proteomes" id="UP000714275"/>
    </source>
</evidence>
<feature type="compositionally biased region" description="Basic and acidic residues" evidence="1">
    <location>
        <begin position="163"/>
        <end position="175"/>
    </location>
</feature>
<feature type="compositionally biased region" description="Polar residues" evidence="1">
    <location>
        <begin position="147"/>
        <end position="162"/>
    </location>
</feature>